<dbReference type="InterPro" id="IPR010281">
    <property type="entry name" value="DUF885"/>
</dbReference>
<protein>
    <submittedName>
        <fullName evidence="1">DUF885 domain-containing protein</fullName>
    </submittedName>
</protein>
<gene>
    <name evidence="1" type="ORF">JMN37_04835</name>
</gene>
<dbReference type="PANTHER" id="PTHR33361:SF2">
    <property type="entry name" value="DUF885 DOMAIN-CONTAINING PROTEIN"/>
    <property type="match status" value="1"/>
</dbReference>
<sequence length="563" mass="63262">MTNPLLEEHASQLEREPSLLDATCEDFLYDLAELIPTLATEIGLEGHDCDLQDFSPEYYGEVADRIRDVVADVDALNDSTDASDDEDDFDDVDNLTASLLRDRMAFKLELHHQGEDLRQLNNIDSPVQTIRDSFALMPKVSKEDFEHIEARLSKVPAALAGYRASLSEAASAGNVPAYRQIEAVIKQCGDLTDDDSVFDQLGLPEDSAVVEKAKAAFDEMATWLSTELAPHGRHDDAVGRDRYELFSEFFLGRGINLDEAYTWAKEQLKETVAEQRALAQKLYGPDATILGAYKRLNEEERYTLRGTDALLEWMNSVNEQVMRDLDGVDVTIPEGLHKVECAIDHAGSGGIFYTPPSDDLIRPGTMWWSVPEGQEVFHTWQELTTVFHEGIPGHHLQIGTALMQRNDLNLWRRTACWNSAHGEGWALYAEELMGEHGHFDDPGFRMGLLDARRLRLARVMIDIGVHLKKATPDGTGVWDAAYAKAFLRDNSAMPESHIAFELDRYLGWPGQAPSYAIGYRDWCSLRDSALEQGMTLRQFHDKALKLGSMPMDMLAHEVLNHHD</sequence>
<dbReference type="AlphaFoldDB" id="A0AAW5HWY3"/>
<dbReference type="EMBL" id="JAEUWV010000004">
    <property type="protein sequence ID" value="MCO6394306.1"/>
    <property type="molecule type" value="Genomic_DNA"/>
</dbReference>
<proteinExistence type="predicted"/>
<reference evidence="1 2" key="1">
    <citation type="submission" date="2021-01" db="EMBL/GenBank/DDBJ databases">
        <title>Identification and Characterization of Corynebacterium sp.</title>
        <authorList>
            <person name="Luo Q."/>
            <person name="Qu P."/>
            <person name="Chen Q."/>
        </authorList>
    </citation>
    <scope>NUCLEOTIDE SEQUENCE [LARGE SCALE GENOMIC DNA]</scope>
    <source>
        <strain evidence="1 2">MC-18</strain>
    </source>
</reference>
<dbReference type="Proteomes" id="UP001205920">
    <property type="component" value="Unassembled WGS sequence"/>
</dbReference>
<evidence type="ECO:0000313" key="2">
    <source>
        <dbReference type="Proteomes" id="UP001205920"/>
    </source>
</evidence>
<dbReference type="PANTHER" id="PTHR33361">
    <property type="entry name" value="GLR0591 PROTEIN"/>
    <property type="match status" value="1"/>
</dbReference>
<dbReference type="RefSeq" id="WP_252931186.1">
    <property type="nucleotide sequence ID" value="NZ_JAEUWV010000004.1"/>
</dbReference>
<comment type="caution">
    <text evidence="1">The sequence shown here is derived from an EMBL/GenBank/DDBJ whole genome shotgun (WGS) entry which is preliminary data.</text>
</comment>
<organism evidence="1 2">
    <name type="scientific">Corynebacterium lipophilum</name>
    <dbReference type="NCBI Taxonomy" id="2804918"/>
    <lineage>
        <taxon>Bacteria</taxon>
        <taxon>Bacillati</taxon>
        <taxon>Actinomycetota</taxon>
        <taxon>Actinomycetes</taxon>
        <taxon>Mycobacteriales</taxon>
        <taxon>Corynebacteriaceae</taxon>
        <taxon>Corynebacterium</taxon>
    </lineage>
</organism>
<keyword evidence="2" id="KW-1185">Reference proteome</keyword>
<name>A0AAW5HWY3_9CORY</name>
<evidence type="ECO:0000313" key="1">
    <source>
        <dbReference type="EMBL" id="MCO6394306.1"/>
    </source>
</evidence>
<dbReference type="Pfam" id="PF05960">
    <property type="entry name" value="DUF885"/>
    <property type="match status" value="1"/>
</dbReference>
<accession>A0AAW5HWY3</accession>